<feature type="compositionally biased region" description="Basic and acidic residues" evidence="1">
    <location>
        <begin position="119"/>
        <end position="141"/>
    </location>
</feature>
<gene>
    <name evidence="2" type="ORF">AB0A76_09015</name>
</gene>
<evidence type="ECO:0000256" key="1">
    <source>
        <dbReference type="SAM" id="MobiDB-lite"/>
    </source>
</evidence>
<organism evidence="2 3">
    <name type="scientific">Streptomyces exfoliatus</name>
    <name type="common">Streptomyces hydrogenans</name>
    <dbReference type="NCBI Taxonomy" id="1905"/>
    <lineage>
        <taxon>Bacteria</taxon>
        <taxon>Bacillati</taxon>
        <taxon>Actinomycetota</taxon>
        <taxon>Actinomycetes</taxon>
        <taxon>Kitasatosporales</taxon>
        <taxon>Streptomycetaceae</taxon>
        <taxon>Streptomyces</taxon>
    </lineage>
</organism>
<accession>A0ABV3CT10</accession>
<evidence type="ECO:0000313" key="3">
    <source>
        <dbReference type="Proteomes" id="UP001551210"/>
    </source>
</evidence>
<dbReference type="EMBL" id="JBEZAM010000008">
    <property type="protein sequence ID" value="MEU7293329.1"/>
    <property type="molecule type" value="Genomic_DNA"/>
</dbReference>
<comment type="caution">
    <text evidence="2">The sequence shown here is derived from an EMBL/GenBank/DDBJ whole genome shotgun (WGS) entry which is preliminary data.</text>
</comment>
<dbReference type="Proteomes" id="UP001551210">
    <property type="component" value="Unassembled WGS sequence"/>
</dbReference>
<name>A0ABV3CT10_STREX</name>
<dbReference type="RefSeq" id="WP_359205683.1">
    <property type="nucleotide sequence ID" value="NZ_JBEZAM010000008.1"/>
</dbReference>
<feature type="region of interest" description="Disordered" evidence="1">
    <location>
        <begin position="116"/>
        <end position="156"/>
    </location>
</feature>
<proteinExistence type="predicted"/>
<reference evidence="2 3" key="1">
    <citation type="submission" date="2024-06" db="EMBL/GenBank/DDBJ databases">
        <title>The Natural Products Discovery Center: Release of the First 8490 Sequenced Strains for Exploring Actinobacteria Biosynthetic Diversity.</title>
        <authorList>
            <person name="Kalkreuter E."/>
            <person name="Kautsar S.A."/>
            <person name="Yang D."/>
            <person name="Bader C.D."/>
            <person name="Teijaro C.N."/>
            <person name="Fluegel L."/>
            <person name="Davis C.M."/>
            <person name="Simpson J.R."/>
            <person name="Lauterbach L."/>
            <person name="Steele A.D."/>
            <person name="Gui C."/>
            <person name="Meng S."/>
            <person name="Li G."/>
            <person name="Viehrig K."/>
            <person name="Ye F."/>
            <person name="Su P."/>
            <person name="Kiefer A.F."/>
            <person name="Nichols A."/>
            <person name="Cepeda A.J."/>
            <person name="Yan W."/>
            <person name="Fan B."/>
            <person name="Jiang Y."/>
            <person name="Adhikari A."/>
            <person name="Zheng C.-J."/>
            <person name="Schuster L."/>
            <person name="Cowan T.M."/>
            <person name="Smanski M.J."/>
            <person name="Chevrette M.G."/>
            <person name="De Carvalho L.P.S."/>
            <person name="Shen B."/>
        </authorList>
    </citation>
    <scope>NUCLEOTIDE SEQUENCE [LARGE SCALE GENOMIC DNA]</scope>
    <source>
        <strain evidence="2 3">NPDC045705</strain>
    </source>
</reference>
<protein>
    <submittedName>
        <fullName evidence="2">Uncharacterized protein</fullName>
    </submittedName>
</protein>
<feature type="compositionally biased region" description="Polar residues" evidence="1">
    <location>
        <begin position="142"/>
        <end position="156"/>
    </location>
</feature>
<evidence type="ECO:0000313" key="2">
    <source>
        <dbReference type="EMBL" id="MEU7293329.1"/>
    </source>
</evidence>
<sequence length="156" mass="17322">MLIVYTPDGGEPERYDARSLRVSETAIAARTVDRTWPDLKNNLTEDLEAMRVVAWVIAKRSQPTLRYGDFDPGIEELTVRLDKDEVTRWAEATASFAWMEPDATPETVAAAMRVIPPSADDREHAEAVVERLAAERPKDETPSQPKSTGPSETPAS</sequence>
<keyword evidence="3" id="KW-1185">Reference proteome</keyword>